<accession>A0A975Q3A9</accession>
<dbReference type="InterPro" id="IPR002938">
    <property type="entry name" value="FAD-bd"/>
</dbReference>
<organism evidence="5 6">
    <name type="scientific">Sphingobium phenoxybenzoativorans</name>
    <dbReference type="NCBI Taxonomy" id="1592790"/>
    <lineage>
        <taxon>Bacteria</taxon>
        <taxon>Pseudomonadati</taxon>
        <taxon>Pseudomonadota</taxon>
        <taxon>Alphaproteobacteria</taxon>
        <taxon>Sphingomonadales</taxon>
        <taxon>Sphingomonadaceae</taxon>
        <taxon>Sphingobium</taxon>
    </lineage>
</organism>
<gene>
    <name evidence="5" type="ORF">KFK14_10980</name>
</gene>
<reference evidence="5" key="1">
    <citation type="submission" date="2021-04" db="EMBL/GenBank/DDBJ databases">
        <title>Isolation of p-tert-butylphenol degrading bacteria Sphingobium phenoxybenzoativorans Tas13 from active sludge.</title>
        <authorList>
            <person name="Li Y."/>
        </authorList>
    </citation>
    <scope>NUCLEOTIDE SEQUENCE</scope>
    <source>
        <strain evidence="5">Tas13</strain>
    </source>
</reference>
<dbReference type="GO" id="GO:0016709">
    <property type="term" value="F:oxidoreductase activity, acting on paired donors, with incorporation or reduction of molecular oxygen, NAD(P)H as one donor, and incorporation of one atom of oxygen"/>
    <property type="evidence" value="ECO:0007669"/>
    <property type="project" value="UniProtKB-ARBA"/>
</dbReference>
<dbReference type="Proteomes" id="UP000681425">
    <property type="component" value="Chromosome"/>
</dbReference>
<dbReference type="EMBL" id="CP073910">
    <property type="protein sequence ID" value="QUT07855.1"/>
    <property type="molecule type" value="Genomic_DNA"/>
</dbReference>
<keyword evidence="3" id="KW-0274">FAD</keyword>
<keyword evidence="5" id="KW-0503">Monooxygenase</keyword>
<dbReference type="Gene3D" id="3.30.9.10">
    <property type="entry name" value="D-Amino Acid Oxidase, subunit A, domain 2"/>
    <property type="match status" value="1"/>
</dbReference>
<keyword evidence="5" id="KW-0560">Oxidoreductase</keyword>
<evidence type="ECO:0000256" key="1">
    <source>
        <dbReference type="ARBA" id="ARBA00001974"/>
    </source>
</evidence>
<dbReference type="GO" id="GO:0071949">
    <property type="term" value="F:FAD binding"/>
    <property type="evidence" value="ECO:0007669"/>
    <property type="project" value="InterPro"/>
</dbReference>
<dbReference type="InterPro" id="IPR036188">
    <property type="entry name" value="FAD/NAD-bd_sf"/>
</dbReference>
<evidence type="ECO:0000313" key="5">
    <source>
        <dbReference type="EMBL" id="QUT07855.1"/>
    </source>
</evidence>
<evidence type="ECO:0000259" key="4">
    <source>
        <dbReference type="Pfam" id="PF01494"/>
    </source>
</evidence>
<keyword evidence="2" id="KW-0285">Flavoprotein</keyword>
<evidence type="ECO:0000313" key="6">
    <source>
        <dbReference type="Proteomes" id="UP000681425"/>
    </source>
</evidence>
<dbReference type="PANTHER" id="PTHR43004">
    <property type="entry name" value="TRK SYSTEM POTASSIUM UPTAKE PROTEIN"/>
    <property type="match status" value="1"/>
</dbReference>
<dbReference type="Gene3D" id="3.50.50.60">
    <property type="entry name" value="FAD/NAD(P)-binding domain"/>
    <property type="match status" value="1"/>
</dbReference>
<keyword evidence="6" id="KW-1185">Reference proteome</keyword>
<dbReference type="InterPro" id="IPR050641">
    <property type="entry name" value="RIFMO-like"/>
</dbReference>
<name>A0A975Q3A9_9SPHN</name>
<dbReference type="SUPFAM" id="SSF51905">
    <property type="entry name" value="FAD/NAD(P)-binding domain"/>
    <property type="match status" value="1"/>
</dbReference>
<protein>
    <submittedName>
        <fullName evidence="5">FAD-dependent monooxygenase</fullName>
    </submittedName>
</protein>
<comment type="cofactor">
    <cofactor evidence="1">
        <name>FAD</name>
        <dbReference type="ChEBI" id="CHEBI:57692"/>
    </cofactor>
</comment>
<dbReference type="PRINTS" id="PR00420">
    <property type="entry name" value="RNGMNOXGNASE"/>
</dbReference>
<dbReference type="KEGG" id="spph:KFK14_10980"/>
<dbReference type="Pfam" id="PF21274">
    <property type="entry name" value="Rng_hyd_C"/>
    <property type="match status" value="1"/>
</dbReference>
<dbReference type="AlphaFoldDB" id="A0A975Q3A9"/>
<dbReference type="RefSeq" id="WP_212610813.1">
    <property type="nucleotide sequence ID" value="NZ_CP073910.1"/>
</dbReference>
<dbReference type="Gene3D" id="3.40.30.120">
    <property type="match status" value="1"/>
</dbReference>
<sequence length="598" mass="65781">MNKLKTQVLIVGAGGSGLALSIFLGDLGIDALTFERHPATSHLPKAHYVSQRTMEVFRQHGFAEAVAAKGAKPENLQRVRWLTSVGGDGPLDRIKIVARPVFGGMEDRADYEGKGVIPPTNIPQVRLEPILLEVAEARRPGRILFQHEFLSFEENDSGIVATIRNRETSEEFQVECDYLIGADGGKTIGEMVGVKMEGQTDLGEMYTIWFKADLSGLLDEDDIPMRRIWHPSDPYAMTSLLAFGPKNFDRHSEEWTSNFGRVWRKDDLDDDGKPVRRGLTEKEIIEEGLRKLKLDVPVEVIKVNSWTREQVIANKFSFGRVHLIGDAAHRHGAGAGLGLNSGFQDAHNIAWKLALVLKGQAPASLLNSFESERRPVVSWNAEWSTLTMSNLFLLSGAMGAVPGEPPEQTVKRFELLMSDTRMGATKRAQMEEIFATQRIEYAAHDIEMGFHYDDGAVVADGSPAPWRDPMGHEYRPTSRPGSRLPHAWLHCGGERVSTHDLIPTGGFLLLTGKDGQEWCNAAAVIAAETNLTIRTVRVGDNGDASDPAGAWDQVREISDNGCILVRPDAHVGFRSMGRAADAVSALRSAVEQLLAGRA</sequence>
<evidence type="ECO:0000256" key="2">
    <source>
        <dbReference type="ARBA" id="ARBA00022630"/>
    </source>
</evidence>
<dbReference type="PANTHER" id="PTHR43004:SF19">
    <property type="entry name" value="BINDING MONOOXYGENASE, PUTATIVE (JCVI)-RELATED"/>
    <property type="match status" value="1"/>
</dbReference>
<dbReference type="Pfam" id="PF01494">
    <property type="entry name" value="FAD_binding_3"/>
    <property type="match status" value="1"/>
</dbReference>
<evidence type="ECO:0000256" key="3">
    <source>
        <dbReference type="ARBA" id="ARBA00022827"/>
    </source>
</evidence>
<proteinExistence type="predicted"/>
<feature type="domain" description="FAD-binding" evidence="4">
    <location>
        <begin position="5"/>
        <end position="379"/>
    </location>
</feature>